<dbReference type="InterPro" id="IPR054293">
    <property type="entry name" value="DUF7029"/>
</dbReference>
<feature type="domain" description="DUF7029" evidence="2">
    <location>
        <begin position="82"/>
        <end position="179"/>
    </location>
</feature>
<comment type="caution">
    <text evidence="3">The sequence shown here is derived from an EMBL/GenBank/DDBJ whole genome shotgun (WGS) entry which is preliminary data.</text>
</comment>
<sequence length="592" mass="65159">MVSAGACLTLSQLVFHALATVIELQAFVPISLLPVGGPQVEARDPLQESVDVLRPRPKAELLYAQHGFSDSNPYAINVTASHKNSSYVIIEEFESMLSQIRCVDATVDLPTSVVLRFKDDDLFMHARDLWIRHDSLLFVTHHDSCNEVHKRGVYRSSSIKFEERSLDVIISSSYEELGDSSHASSVIHVSGGLADAHLARRLRRRTIHPRDSKNIESQTSALTLNLHHSFQPREQIMNAGMEGVIQAAFNITINTDISGVLKEIGDDFKELGEDAKVFFSQYAGSDIQSSANGFMNVFNAIGREIGKFFHSIASALGLARRDKSSSADDFLKGMVQEMSFSINDTTPVAAKFNIEFFSNSLVGLPGLLTFNLGPSVGPGATPAPFKLGGWTFEIVAEPIAITFQAQMRPGTNAVKTHVALQATIVLPRMKVCFSEAYNVDSKCGPKGPIPEALSMTTTMNIGLELNLEAGVFGFVLMDTLLARDLTALGVYHNWTLAKDCIDKRGFKPGTPLDAKPKSVVDGKEVTPVRARAVERGHNVTISREGPVASRGWRGSILRRRRRNSKHNAHLIPPLRKPKYPPSLMERLVYKDR</sequence>
<organism evidence="3 4">
    <name type="scientific">Trichoglossum hirsutum</name>
    <dbReference type="NCBI Taxonomy" id="265104"/>
    <lineage>
        <taxon>Eukaryota</taxon>
        <taxon>Fungi</taxon>
        <taxon>Dikarya</taxon>
        <taxon>Ascomycota</taxon>
        <taxon>Pezizomycotina</taxon>
        <taxon>Geoglossomycetes</taxon>
        <taxon>Geoglossales</taxon>
        <taxon>Geoglossaceae</taxon>
        <taxon>Trichoglossum</taxon>
    </lineage>
</organism>
<gene>
    <name evidence="3" type="ORF">GP486_006842</name>
</gene>
<evidence type="ECO:0000256" key="1">
    <source>
        <dbReference type="SAM" id="SignalP"/>
    </source>
</evidence>
<accession>A0A9P8L782</accession>
<dbReference type="Proteomes" id="UP000750711">
    <property type="component" value="Unassembled WGS sequence"/>
</dbReference>
<protein>
    <recommendedName>
        <fullName evidence="2">DUF7029 domain-containing protein</fullName>
    </recommendedName>
</protein>
<evidence type="ECO:0000313" key="4">
    <source>
        <dbReference type="Proteomes" id="UP000750711"/>
    </source>
</evidence>
<keyword evidence="4" id="KW-1185">Reference proteome</keyword>
<feature type="chain" id="PRO_5040372401" description="DUF7029 domain-containing protein" evidence="1">
    <location>
        <begin position="20"/>
        <end position="592"/>
    </location>
</feature>
<feature type="signal peptide" evidence="1">
    <location>
        <begin position="1"/>
        <end position="19"/>
    </location>
</feature>
<dbReference type="Pfam" id="PF22974">
    <property type="entry name" value="DUF7029"/>
    <property type="match status" value="1"/>
</dbReference>
<evidence type="ECO:0000259" key="2">
    <source>
        <dbReference type="Pfam" id="PF22974"/>
    </source>
</evidence>
<evidence type="ECO:0000313" key="3">
    <source>
        <dbReference type="EMBL" id="KAH0552960.1"/>
    </source>
</evidence>
<keyword evidence="1" id="KW-0732">Signal</keyword>
<reference evidence="3" key="1">
    <citation type="submission" date="2021-03" db="EMBL/GenBank/DDBJ databases">
        <title>Comparative genomics and phylogenomic investigation of the class Geoglossomycetes provide insights into ecological specialization and systematics.</title>
        <authorList>
            <person name="Melie T."/>
            <person name="Pirro S."/>
            <person name="Miller A.N."/>
            <person name="Quandt A."/>
        </authorList>
    </citation>
    <scope>NUCLEOTIDE SEQUENCE</scope>
    <source>
        <strain evidence="3">CAQ_001_2017</strain>
    </source>
</reference>
<name>A0A9P8L782_9PEZI</name>
<dbReference type="AlphaFoldDB" id="A0A9P8L782"/>
<dbReference type="EMBL" id="JAGHQM010001678">
    <property type="protein sequence ID" value="KAH0552960.1"/>
    <property type="molecule type" value="Genomic_DNA"/>
</dbReference>
<proteinExistence type="predicted"/>